<gene>
    <name evidence="1" type="ORF">BINO364_LOCUS3703</name>
</gene>
<dbReference type="Proteomes" id="UP000838878">
    <property type="component" value="Chromosome 11"/>
</dbReference>
<proteinExistence type="predicted"/>
<dbReference type="Pfam" id="PF15868">
    <property type="entry name" value="MBF2"/>
    <property type="match status" value="1"/>
</dbReference>
<dbReference type="InterPro" id="IPR031734">
    <property type="entry name" value="MBF2"/>
</dbReference>
<organism evidence="1 2">
    <name type="scientific">Brenthis ino</name>
    <name type="common">lesser marbled fritillary</name>
    <dbReference type="NCBI Taxonomy" id="405034"/>
    <lineage>
        <taxon>Eukaryota</taxon>
        <taxon>Metazoa</taxon>
        <taxon>Ecdysozoa</taxon>
        <taxon>Arthropoda</taxon>
        <taxon>Hexapoda</taxon>
        <taxon>Insecta</taxon>
        <taxon>Pterygota</taxon>
        <taxon>Neoptera</taxon>
        <taxon>Endopterygota</taxon>
        <taxon>Lepidoptera</taxon>
        <taxon>Glossata</taxon>
        <taxon>Ditrysia</taxon>
        <taxon>Papilionoidea</taxon>
        <taxon>Nymphalidae</taxon>
        <taxon>Heliconiinae</taxon>
        <taxon>Argynnini</taxon>
        <taxon>Brenthis</taxon>
    </lineage>
</organism>
<name>A0A8J9V6R8_9NEOP</name>
<protein>
    <submittedName>
        <fullName evidence="1">Uncharacterized protein</fullName>
    </submittedName>
</protein>
<dbReference type="OrthoDB" id="7182232at2759"/>
<evidence type="ECO:0000313" key="1">
    <source>
        <dbReference type="EMBL" id="CAH0717058.1"/>
    </source>
</evidence>
<keyword evidence="2" id="KW-1185">Reference proteome</keyword>
<dbReference type="EMBL" id="OV170231">
    <property type="protein sequence ID" value="CAH0717058.1"/>
    <property type="molecule type" value="Genomic_DNA"/>
</dbReference>
<accession>A0A8J9V6R8</accession>
<sequence length="141" mass="16225">MYVDVWRARGRQKKTWVDCVRQEMQENGMDDDVTSNRGEWKGNTPKHLVVGNIANRVILAHQEHVQYNAIPFMKRVKYYFYSSPDNKVIQGIQALDTMHSKASVNITAGGVGKTFVNFRFKSERGTGLDYDVGIYVYPDFL</sequence>
<dbReference type="AlphaFoldDB" id="A0A8J9V6R8"/>
<reference evidence="1" key="1">
    <citation type="submission" date="2021-12" db="EMBL/GenBank/DDBJ databases">
        <authorList>
            <person name="Martin H S."/>
        </authorList>
    </citation>
    <scope>NUCLEOTIDE SEQUENCE</scope>
</reference>
<evidence type="ECO:0000313" key="2">
    <source>
        <dbReference type="Proteomes" id="UP000838878"/>
    </source>
</evidence>
<feature type="non-terminal residue" evidence="1">
    <location>
        <position position="141"/>
    </location>
</feature>